<protein>
    <submittedName>
        <fullName evidence="13">Carboxypeptidase M</fullName>
    </submittedName>
</protein>
<dbReference type="SMART" id="SM00631">
    <property type="entry name" value="Zn_pept"/>
    <property type="match status" value="1"/>
</dbReference>
<comment type="cofactor">
    <cofactor evidence="1">
        <name>Zn(2+)</name>
        <dbReference type="ChEBI" id="CHEBI:29105"/>
    </cofactor>
</comment>
<keyword evidence="11" id="KW-0812">Transmembrane</keyword>
<evidence type="ECO:0000256" key="4">
    <source>
        <dbReference type="ARBA" id="ARBA00022670"/>
    </source>
</evidence>
<evidence type="ECO:0000256" key="8">
    <source>
        <dbReference type="ARBA" id="ARBA00023180"/>
    </source>
</evidence>
<keyword evidence="5" id="KW-0479">Metal-binding</keyword>
<evidence type="ECO:0000256" key="3">
    <source>
        <dbReference type="ARBA" id="ARBA00022645"/>
    </source>
</evidence>
<dbReference type="Proteomes" id="UP000076858">
    <property type="component" value="Unassembled WGS sequence"/>
</dbReference>
<dbReference type="PRINTS" id="PR00765">
    <property type="entry name" value="CRBOXYPTASEA"/>
</dbReference>
<dbReference type="Pfam" id="PF00246">
    <property type="entry name" value="Peptidase_M14"/>
    <property type="match status" value="1"/>
</dbReference>
<feature type="transmembrane region" description="Helical" evidence="11">
    <location>
        <begin position="155"/>
        <end position="177"/>
    </location>
</feature>
<dbReference type="GO" id="GO:0006518">
    <property type="term" value="P:peptide metabolic process"/>
    <property type="evidence" value="ECO:0007669"/>
    <property type="project" value="TreeGrafter"/>
</dbReference>
<dbReference type="InterPro" id="IPR050753">
    <property type="entry name" value="Peptidase_M14_domain"/>
</dbReference>
<feature type="compositionally biased region" description="Polar residues" evidence="10">
    <location>
        <begin position="668"/>
        <end position="681"/>
    </location>
</feature>
<dbReference type="OrthoDB" id="10249045at2759"/>
<feature type="region of interest" description="Disordered" evidence="10">
    <location>
        <begin position="626"/>
        <end position="713"/>
    </location>
</feature>
<evidence type="ECO:0000256" key="2">
    <source>
        <dbReference type="ARBA" id="ARBA00005988"/>
    </source>
</evidence>
<dbReference type="FunFam" id="3.40.630.10:FF:000020">
    <property type="entry name" value="Carboxypeptidase D"/>
    <property type="match status" value="1"/>
</dbReference>
<evidence type="ECO:0000256" key="5">
    <source>
        <dbReference type="ARBA" id="ARBA00022723"/>
    </source>
</evidence>
<accession>A0A164U0U7</accession>
<dbReference type="GO" id="GO:0004181">
    <property type="term" value="F:metallocarboxypeptidase activity"/>
    <property type="evidence" value="ECO:0007669"/>
    <property type="project" value="InterPro"/>
</dbReference>
<dbReference type="SUPFAM" id="SSF49464">
    <property type="entry name" value="Carboxypeptidase regulatory domain-like"/>
    <property type="match status" value="1"/>
</dbReference>
<dbReference type="PANTHER" id="PTHR11532">
    <property type="entry name" value="PROTEASE M14 CARBOXYPEPTIDASE"/>
    <property type="match status" value="1"/>
</dbReference>
<evidence type="ECO:0000256" key="10">
    <source>
        <dbReference type="SAM" id="MobiDB-lite"/>
    </source>
</evidence>
<organism evidence="13 14">
    <name type="scientific">Daphnia magna</name>
    <dbReference type="NCBI Taxonomy" id="35525"/>
    <lineage>
        <taxon>Eukaryota</taxon>
        <taxon>Metazoa</taxon>
        <taxon>Ecdysozoa</taxon>
        <taxon>Arthropoda</taxon>
        <taxon>Crustacea</taxon>
        <taxon>Branchiopoda</taxon>
        <taxon>Diplostraca</taxon>
        <taxon>Cladocera</taxon>
        <taxon>Anomopoda</taxon>
        <taxon>Daphniidae</taxon>
        <taxon>Daphnia</taxon>
    </lineage>
</organism>
<keyword evidence="6" id="KW-0378">Hydrolase</keyword>
<evidence type="ECO:0000256" key="9">
    <source>
        <dbReference type="PROSITE-ProRule" id="PRU01379"/>
    </source>
</evidence>
<keyword evidence="4" id="KW-0645">Protease</keyword>
<feature type="active site" description="Proton donor/acceptor" evidence="9">
    <location>
        <position position="484"/>
    </location>
</feature>
<dbReference type="AlphaFoldDB" id="A0A164U0U7"/>
<dbReference type="GO" id="GO:0008270">
    <property type="term" value="F:zinc ion binding"/>
    <property type="evidence" value="ECO:0007669"/>
    <property type="project" value="InterPro"/>
</dbReference>
<dbReference type="Pfam" id="PF13620">
    <property type="entry name" value="CarboxypepD_reg"/>
    <property type="match status" value="1"/>
</dbReference>
<dbReference type="GO" id="GO:0016485">
    <property type="term" value="P:protein processing"/>
    <property type="evidence" value="ECO:0007669"/>
    <property type="project" value="TreeGrafter"/>
</dbReference>
<keyword evidence="8" id="KW-0325">Glycoprotein</keyword>
<evidence type="ECO:0000256" key="11">
    <source>
        <dbReference type="SAM" id="Phobius"/>
    </source>
</evidence>
<evidence type="ECO:0000256" key="1">
    <source>
        <dbReference type="ARBA" id="ARBA00001947"/>
    </source>
</evidence>
<keyword evidence="14" id="KW-1185">Reference proteome</keyword>
<dbReference type="SUPFAM" id="SSF53187">
    <property type="entry name" value="Zn-dependent exopeptidases"/>
    <property type="match status" value="1"/>
</dbReference>
<feature type="domain" description="Peptidase M14" evidence="12">
    <location>
        <begin position="221"/>
        <end position="514"/>
    </location>
</feature>
<comment type="similarity">
    <text evidence="2 9">Belongs to the peptidase M14 family.</text>
</comment>
<dbReference type="CDD" id="cd03858">
    <property type="entry name" value="M14_CP_N-E_like"/>
    <property type="match status" value="1"/>
</dbReference>
<dbReference type="InterPro" id="IPR057246">
    <property type="entry name" value="CARBOXYPEPT_ZN_1"/>
</dbReference>
<evidence type="ECO:0000256" key="6">
    <source>
        <dbReference type="ARBA" id="ARBA00022801"/>
    </source>
</evidence>
<name>A0A164U0U7_9CRUS</name>
<evidence type="ECO:0000259" key="12">
    <source>
        <dbReference type="PROSITE" id="PS52035"/>
    </source>
</evidence>
<gene>
    <name evidence="13" type="ORF">APZ42_024455</name>
</gene>
<dbReference type="PROSITE" id="PS00133">
    <property type="entry name" value="CARBOXYPEPT_ZN_2"/>
    <property type="match status" value="1"/>
</dbReference>
<dbReference type="Gene3D" id="2.60.40.1120">
    <property type="entry name" value="Carboxypeptidase-like, regulatory domain"/>
    <property type="match status" value="1"/>
</dbReference>
<keyword evidence="11" id="KW-0472">Membrane</keyword>
<dbReference type="PROSITE" id="PS52035">
    <property type="entry name" value="PEPTIDASE_M14"/>
    <property type="match status" value="1"/>
</dbReference>
<evidence type="ECO:0000313" key="13">
    <source>
        <dbReference type="EMBL" id="KZS10952.1"/>
    </source>
</evidence>
<evidence type="ECO:0000256" key="7">
    <source>
        <dbReference type="ARBA" id="ARBA00022833"/>
    </source>
</evidence>
<evidence type="ECO:0000313" key="14">
    <source>
        <dbReference type="Proteomes" id="UP000076858"/>
    </source>
</evidence>
<dbReference type="GO" id="GO:0005615">
    <property type="term" value="C:extracellular space"/>
    <property type="evidence" value="ECO:0007669"/>
    <property type="project" value="TreeGrafter"/>
</dbReference>
<dbReference type="InterPro" id="IPR000834">
    <property type="entry name" value="Peptidase_M14"/>
</dbReference>
<dbReference type="PANTHER" id="PTHR11532:SF84">
    <property type="entry name" value="CARBOXYPEPTIDASE M"/>
    <property type="match status" value="1"/>
</dbReference>
<sequence>MECRAFPRLLKRVVRKDMSRQNILHQVALFPGLPVHLAGHSWPDSRGQHFGCRTDPVGASVSSLRSPTLPALLTTSKSLPRVLSSRTPFNSPAGCSRPAYASTVRIRIAKAKKGKSLGFLLRFKYNKQKRTGRSTRSKKRRGYQRNMFSKDLRKVSAPSVVSGTILAFFLVFSLLAAGCDAASGSPILTDEEAFTSSEYYSSVETEMNITPPPPAVRLDFVYHNYVALTDFLRNVSFHYPGLTHLYSIGQSVLKRELWVLAVSSTPDRHVAGKPEMKYVGNIHGNEPVSKEILLHLILHLVSGYGHDPVITLLLDYSRIHFLVSMNPDGFEKSAEGTCSNDKGRQNQKDFDLNRNFPDHFQHNHFPLQPETKAVMQWMSNVPFVLSAGLHGGALVASYPFENHVNRALHIHEREENPTPDDDVFRHLATVYAKNHATMWMGKPCKPKSESFVGGIVNGAKWYTFVGGMQDYNYIVRGTMEITLEVSCCKHPMASTLRQHWLDNRKALILYMYEALRGVRGFVTDEESGRPVSGAQLHVRGRHHGFNTTADGEYWRILLNGSYILQVSAEGYQPHEESFEVMGDEATVLNVTLRRLAVSLSSTTSSPTLPPLTSVTGTVEEVINTDSTNTTESSFDESSGDGNHNTQHPNGVDPNKTSTSTPTISATSNETITNDLPTNPITAANGANDDDEDDDEDDGDEDNMPSLYNMSREPRMDAVKSTASSFVATALGGKDAMRLRLISTLACTFILSKLLLN</sequence>
<dbReference type="PROSITE" id="PS00132">
    <property type="entry name" value="CARBOXYPEPT_ZN_1"/>
    <property type="match status" value="1"/>
</dbReference>
<feature type="compositionally biased region" description="Low complexity" evidence="10">
    <location>
        <begin position="656"/>
        <end position="667"/>
    </location>
</feature>
<keyword evidence="3 13" id="KW-0121">Carboxypeptidase</keyword>
<proteinExistence type="inferred from homology"/>
<reference evidence="13 14" key="1">
    <citation type="submission" date="2016-03" db="EMBL/GenBank/DDBJ databases">
        <title>EvidentialGene: Evidence-directed Construction of Genes on Genomes.</title>
        <authorList>
            <person name="Gilbert D.G."/>
            <person name="Choi J.-H."/>
            <person name="Mockaitis K."/>
            <person name="Colbourne J."/>
            <person name="Pfrender M."/>
        </authorList>
    </citation>
    <scope>NUCLEOTIDE SEQUENCE [LARGE SCALE GENOMIC DNA]</scope>
    <source>
        <strain evidence="13 14">Xinb3</strain>
        <tissue evidence="13">Complete organism</tissue>
    </source>
</reference>
<dbReference type="EMBL" id="LRGB01001654">
    <property type="protein sequence ID" value="KZS10952.1"/>
    <property type="molecule type" value="Genomic_DNA"/>
</dbReference>
<feature type="compositionally biased region" description="Polar residues" evidence="10">
    <location>
        <begin position="639"/>
        <end position="648"/>
    </location>
</feature>
<dbReference type="Gene3D" id="3.40.630.10">
    <property type="entry name" value="Zn peptidases"/>
    <property type="match status" value="1"/>
</dbReference>
<keyword evidence="11" id="KW-1133">Transmembrane helix</keyword>
<dbReference type="CDD" id="cd11308">
    <property type="entry name" value="Peptidase_M14NE-CP-C_like"/>
    <property type="match status" value="1"/>
</dbReference>
<dbReference type="InterPro" id="IPR008969">
    <property type="entry name" value="CarboxyPept-like_regulatory"/>
</dbReference>
<dbReference type="InterPro" id="IPR057247">
    <property type="entry name" value="CARBOXYPEPT_ZN_2"/>
</dbReference>
<comment type="caution">
    <text evidence="13">The sequence shown here is derived from an EMBL/GenBank/DDBJ whole genome shotgun (WGS) entry which is preliminary data.</text>
</comment>
<feature type="compositionally biased region" description="Acidic residues" evidence="10">
    <location>
        <begin position="687"/>
        <end position="702"/>
    </location>
</feature>
<dbReference type="STRING" id="35525.A0A164U0U7"/>
<keyword evidence="7" id="KW-0862">Zinc</keyword>